<evidence type="ECO:0000313" key="2">
    <source>
        <dbReference type="EMBL" id="AHH20482.1"/>
    </source>
</evidence>
<organism evidence="2 3">
    <name type="scientific">Nocardia nova SH22a</name>
    <dbReference type="NCBI Taxonomy" id="1415166"/>
    <lineage>
        <taxon>Bacteria</taxon>
        <taxon>Bacillati</taxon>
        <taxon>Actinomycetota</taxon>
        <taxon>Actinomycetes</taxon>
        <taxon>Mycobacteriales</taxon>
        <taxon>Nocardiaceae</taxon>
        <taxon>Nocardia</taxon>
    </lineage>
</organism>
<evidence type="ECO:0000259" key="1">
    <source>
        <dbReference type="Pfam" id="PF12680"/>
    </source>
</evidence>
<protein>
    <submittedName>
        <fullName evidence="2">SnoaL-like domain-containing protein</fullName>
    </submittedName>
</protein>
<dbReference type="RefSeq" id="WP_025351841.1">
    <property type="nucleotide sequence ID" value="NZ_CP006850.1"/>
</dbReference>
<dbReference type="PATRIC" id="fig|1415166.3.peg.5879"/>
<sequence>MTDQAPAQSSNAFVEAWRTHDIDRLIDAMAPDIVLHSPMLSAPFRGRRVARDLYTALFAKIEQLEILEQSKTADTETIVFRAQLGRRTIDGVDVIRYDPQGDIVEIRNFIRPLSAIGLFASATGPGFARKRGRAAAVLTFLLTQPLRALFAILDRVAPKLLPLDHHRE</sequence>
<dbReference type="HOGENOM" id="CLU_1584773_0_0_11"/>
<dbReference type="Gene3D" id="3.10.450.50">
    <property type="match status" value="1"/>
</dbReference>
<dbReference type="InterPro" id="IPR032710">
    <property type="entry name" value="NTF2-like_dom_sf"/>
</dbReference>
<gene>
    <name evidence="2" type="ORF">NONO_c57040</name>
</gene>
<dbReference type="STRING" id="1415166.NONO_c57040"/>
<proteinExistence type="predicted"/>
<evidence type="ECO:0000313" key="3">
    <source>
        <dbReference type="Proteomes" id="UP000019150"/>
    </source>
</evidence>
<keyword evidence="3" id="KW-1185">Reference proteome</keyword>
<dbReference type="EMBL" id="CP006850">
    <property type="protein sequence ID" value="AHH20482.1"/>
    <property type="molecule type" value="Genomic_DNA"/>
</dbReference>
<dbReference type="Proteomes" id="UP000019150">
    <property type="component" value="Chromosome"/>
</dbReference>
<name>W5TMK0_9NOCA</name>
<dbReference type="SUPFAM" id="SSF54427">
    <property type="entry name" value="NTF2-like"/>
    <property type="match status" value="1"/>
</dbReference>
<dbReference type="Pfam" id="PF12680">
    <property type="entry name" value="SnoaL_2"/>
    <property type="match status" value="1"/>
</dbReference>
<dbReference type="OrthoDB" id="4546439at2"/>
<dbReference type="eggNOG" id="COG3631">
    <property type="taxonomic scope" value="Bacteria"/>
</dbReference>
<dbReference type="InterPro" id="IPR037401">
    <property type="entry name" value="SnoaL-like"/>
</dbReference>
<dbReference type="KEGG" id="nno:NONO_c57040"/>
<reference evidence="2 3" key="1">
    <citation type="journal article" date="2014" name="Appl. Environ. Microbiol.">
        <title>Insights into the Microbial Degradation of Rubber and Gutta-Percha by Analysis of the Complete Genome of Nocardia nova SH22a.</title>
        <authorList>
            <person name="Luo Q."/>
            <person name="Hiessl S."/>
            <person name="Poehlein A."/>
            <person name="Daniel R."/>
            <person name="Steinbuchel A."/>
        </authorList>
    </citation>
    <scope>NUCLEOTIDE SEQUENCE [LARGE SCALE GENOMIC DNA]</scope>
    <source>
        <strain evidence="2">SH22a</strain>
    </source>
</reference>
<dbReference type="AlphaFoldDB" id="W5TMK0"/>
<accession>W5TMK0</accession>
<feature type="domain" description="SnoaL-like" evidence="1">
    <location>
        <begin position="12"/>
        <end position="105"/>
    </location>
</feature>